<evidence type="ECO:0000313" key="1">
    <source>
        <dbReference type="EMBL" id="MBM7131263.1"/>
    </source>
</evidence>
<dbReference type="RefSeq" id="WP_204632853.1">
    <property type="nucleotide sequence ID" value="NZ_BSOC01000005.1"/>
</dbReference>
<organism evidence="1 2">
    <name type="scientific">Dyella mobilis</name>
    <dbReference type="NCBI Taxonomy" id="1849582"/>
    <lineage>
        <taxon>Bacteria</taxon>
        <taxon>Pseudomonadati</taxon>
        <taxon>Pseudomonadota</taxon>
        <taxon>Gammaproteobacteria</taxon>
        <taxon>Lysobacterales</taxon>
        <taxon>Rhodanobacteraceae</taxon>
        <taxon>Dyella</taxon>
    </lineage>
</organism>
<evidence type="ECO:0000313" key="2">
    <source>
        <dbReference type="Proteomes" id="UP001430193"/>
    </source>
</evidence>
<comment type="caution">
    <text evidence="1">The sequence shown here is derived from an EMBL/GenBank/DDBJ whole genome shotgun (WGS) entry which is preliminary data.</text>
</comment>
<reference evidence="1" key="1">
    <citation type="submission" date="2020-10" db="EMBL/GenBank/DDBJ databases">
        <title>Phylogeny of dyella-like bacteria.</title>
        <authorList>
            <person name="Fu J."/>
        </authorList>
    </citation>
    <scope>NUCLEOTIDE SEQUENCE</scope>
    <source>
        <strain evidence="1">DHON07</strain>
    </source>
</reference>
<proteinExistence type="predicted"/>
<gene>
    <name evidence="1" type="ORF">ISS99_17180</name>
</gene>
<accession>A0ABS2KK07</accession>
<sequence length="93" mass="10563">MKTWQVLGRGDGFVHGESVLGFDLSGFVVAKSPYEALEKAIAIAKRDWREISQAEKKEFPRPVINAEEVVDVTGRLIIEEDRIELYWDEPADT</sequence>
<protein>
    <submittedName>
        <fullName evidence="1">Uncharacterized protein</fullName>
    </submittedName>
</protein>
<keyword evidence="2" id="KW-1185">Reference proteome</keyword>
<name>A0ABS2KK07_9GAMM</name>
<dbReference type="Proteomes" id="UP001430193">
    <property type="component" value="Unassembled WGS sequence"/>
</dbReference>
<dbReference type="EMBL" id="JADIKF010000040">
    <property type="protein sequence ID" value="MBM7131263.1"/>
    <property type="molecule type" value="Genomic_DNA"/>
</dbReference>